<proteinExistence type="inferred from homology"/>
<dbReference type="PROSITE" id="PS00095">
    <property type="entry name" value="C5_MTASE_2"/>
    <property type="match status" value="1"/>
</dbReference>
<dbReference type="InterPro" id="IPR018117">
    <property type="entry name" value="C5_DNA_meth_AS"/>
</dbReference>
<keyword evidence="3 5" id="KW-0808">Transferase</keyword>
<comment type="caution">
    <text evidence="7">The sequence shown here is derived from an EMBL/GenBank/DDBJ whole genome shotgun (WGS) entry which is preliminary data.</text>
</comment>
<dbReference type="InterPro" id="IPR001525">
    <property type="entry name" value="C5_MeTfrase"/>
</dbReference>
<keyword evidence="8" id="KW-1185">Reference proteome</keyword>
<dbReference type="GO" id="GO:0003677">
    <property type="term" value="F:DNA binding"/>
    <property type="evidence" value="ECO:0007669"/>
    <property type="project" value="TreeGrafter"/>
</dbReference>
<keyword evidence="2 5" id="KW-0489">Methyltransferase</keyword>
<dbReference type="InterPro" id="IPR050390">
    <property type="entry name" value="C5-Methyltransferase"/>
</dbReference>
<accession>A0AA43TYC8</accession>
<dbReference type="Pfam" id="PF00145">
    <property type="entry name" value="DNA_methylase"/>
    <property type="match status" value="2"/>
</dbReference>
<dbReference type="PANTHER" id="PTHR10629">
    <property type="entry name" value="CYTOSINE-SPECIFIC METHYLTRANSFERASE"/>
    <property type="match status" value="1"/>
</dbReference>
<evidence type="ECO:0000313" key="8">
    <source>
        <dbReference type="Proteomes" id="UP001161017"/>
    </source>
</evidence>
<dbReference type="GO" id="GO:0044027">
    <property type="term" value="P:negative regulation of gene expression via chromosomal CpG island methylation"/>
    <property type="evidence" value="ECO:0007669"/>
    <property type="project" value="TreeGrafter"/>
</dbReference>
<dbReference type="GO" id="GO:0005634">
    <property type="term" value="C:nucleus"/>
    <property type="evidence" value="ECO:0007669"/>
    <property type="project" value="TreeGrafter"/>
</dbReference>
<dbReference type="EC" id="2.1.1.37" evidence="1"/>
<feature type="compositionally biased region" description="Basic and acidic residues" evidence="6">
    <location>
        <begin position="25"/>
        <end position="37"/>
    </location>
</feature>
<evidence type="ECO:0000256" key="1">
    <source>
        <dbReference type="ARBA" id="ARBA00011975"/>
    </source>
</evidence>
<dbReference type="PROSITE" id="PS00094">
    <property type="entry name" value="C5_MTASE_1"/>
    <property type="match status" value="1"/>
</dbReference>
<evidence type="ECO:0000256" key="5">
    <source>
        <dbReference type="PROSITE-ProRule" id="PRU01016"/>
    </source>
</evidence>
<dbReference type="GO" id="GO:0003886">
    <property type="term" value="F:DNA (cytosine-5-)-methyltransferase activity"/>
    <property type="evidence" value="ECO:0007669"/>
    <property type="project" value="UniProtKB-EC"/>
</dbReference>
<dbReference type="PANTHER" id="PTHR10629:SF52">
    <property type="entry name" value="DNA (CYTOSINE-5)-METHYLTRANSFERASE 1"/>
    <property type="match status" value="1"/>
</dbReference>
<keyword evidence="4 5" id="KW-0949">S-adenosyl-L-methionine</keyword>
<evidence type="ECO:0000256" key="3">
    <source>
        <dbReference type="ARBA" id="ARBA00022679"/>
    </source>
</evidence>
<reference evidence="7" key="1">
    <citation type="journal article" date="2023" name="Genome Biol. Evol.">
        <title>First Whole Genome Sequence and Flow Cytometry Genome Size Data for the Lichen-Forming Fungus Ramalina farinacea (Ascomycota).</title>
        <authorList>
            <person name="Llewellyn T."/>
            <person name="Mian S."/>
            <person name="Hill R."/>
            <person name="Leitch I.J."/>
            <person name="Gaya E."/>
        </authorList>
    </citation>
    <scope>NUCLEOTIDE SEQUENCE</scope>
    <source>
        <strain evidence="7">LIQ254RAFAR</strain>
    </source>
</reference>
<feature type="active site" evidence="5">
    <location>
        <position position="386"/>
    </location>
</feature>
<dbReference type="Gene3D" id="3.90.120.10">
    <property type="entry name" value="DNA Methylase, subunit A, domain 2"/>
    <property type="match status" value="1"/>
</dbReference>
<evidence type="ECO:0000256" key="4">
    <source>
        <dbReference type="ARBA" id="ARBA00022691"/>
    </source>
</evidence>
<comment type="similarity">
    <text evidence="5">Belongs to the class I-like SAM-binding methyltransferase superfamily. C5-methyltransferase family.</text>
</comment>
<dbReference type="AlphaFoldDB" id="A0AA43TYC8"/>
<dbReference type="EMBL" id="JAPUFD010000013">
    <property type="protein sequence ID" value="MDI1490875.1"/>
    <property type="molecule type" value="Genomic_DNA"/>
</dbReference>
<evidence type="ECO:0000256" key="6">
    <source>
        <dbReference type="SAM" id="MobiDB-lite"/>
    </source>
</evidence>
<evidence type="ECO:0000313" key="7">
    <source>
        <dbReference type="EMBL" id="MDI1490875.1"/>
    </source>
</evidence>
<dbReference type="InterPro" id="IPR031303">
    <property type="entry name" value="C5_meth_CS"/>
</dbReference>
<evidence type="ECO:0000256" key="2">
    <source>
        <dbReference type="ARBA" id="ARBA00022603"/>
    </source>
</evidence>
<feature type="region of interest" description="Disordered" evidence="6">
    <location>
        <begin position="25"/>
        <end position="49"/>
    </location>
</feature>
<name>A0AA43TYC8_9LECA</name>
<feature type="compositionally biased region" description="Polar residues" evidence="6">
    <location>
        <begin position="38"/>
        <end position="49"/>
    </location>
</feature>
<dbReference type="SUPFAM" id="SSF53335">
    <property type="entry name" value="S-adenosyl-L-methionine-dependent methyltransferases"/>
    <property type="match status" value="1"/>
</dbReference>
<dbReference type="Proteomes" id="UP001161017">
    <property type="component" value="Unassembled WGS sequence"/>
</dbReference>
<sequence length="618" mass="70188">MADAALAHPSSDIIDLISNDGHTDYDSDSTLKDDMDQRQSAPGGNTNSSQMQAVCRIMPLVKHLGSTLKAGKNVELKDGDFLRITELLQEVATDKVFLKGHRFRRNVYLKGLLELKRNELHQLVRQRTESDLSDHSSKNIWFVHLTDVVRVRDLIKTNMLWPAENYKEVEQNYKNFEDQYQKDHLRLVCRWKYCEINAKQGVIQRLSKNECDIVHSVADSVLRRTFRGDTIEFGRCDTWLPGEKDFDDAERVRTHHKDPLDFYSGSPMALIDLTIDDSDRRYTFGDGFCCSGGTSRGAKGAGLRVAWGFDHDMPAIYSYRKNFAHTDCWAVDAHHFVAMFDEDDNDHNDAADNDAVENHAADNNAAHKARQKPTAKVDILHLSPPCQTFSPAHTREGQHDEQNSASFFALEEVLKITKPRIVTVEETFGLTRTVENMPYFRSMIQTFTRLGFSVRWRVLNLKDFGLPQPRKRLFIIASCAGESLPPFPEPTYCDPAQQHLHPNRKPWTTVNQVINQLPAGISLHNPGQMPAIHESPYDGNHPLRTTITCGTGQLWHPSGRRAFTLREIACLQGFPLEHEFGTVGVRKQIGNAVPPIVAKVIFETIIKHLKKVDSDQTR</sequence>
<protein>
    <recommendedName>
        <fullName evidence="1">DNA (cytosine-5-)-methyltransferase</fullName>
        <ecNumber evidence="1">2.1.1.37</ecNumber>
    </recommendedName>
</protein>
<gene>
    <name evidence="7" type="ORF">OHK93_002080</name>
</gene>
<dbReference type="GO" id="GO:0032259">
    <property type="term" value="P:methylation"/>
    <property type="evidence" value="ECO:0007669"/>
    <property type="project" value="UniProtKB-KW"/>
</dbReference>
<dbReference type="PROSITE" id="PS51679">
    <property type="entry name" value="SAM_MT_C5"/>
    <property type="match status" value="1"/>
</dbReference>
<dbReference type="Gene3D" id="3.40.50.150">
    <property type="entry name" value="Vaccinia Virus protein VP39"/>
    <property type="match status" value="1"/>
</dbReference>
<dbReference type="InterPro" id="IPR029063">
    <property type="entry name" value="SAM-dependent_MTases_sf"/>
</dbReference>
<organism evidence="7 8">
    <name type="scientific">Ramalina farinacea</name>
    <dbReference type="NCBI Taxonomy" id="258253"/>
    <lineage>
        <taxon>Eukaryota</taxon>
        <taxon>Fungi</taxon>
        <taxon>Dikarya</taxon>
        <taxon>Ascomycota</taxon>
        <taxon>Pezizomycotina</taxon>
        <taxon>Lecanoromycetes</taxon>
        <taxon>OSLEUM clade</taxon>
        <taxon>Lecanoromycetidae</taxon>
        <taxon>Lecanorales</taxon>
        <taxon>Lecanorineae</taxon>
        <taxon>Ramalinaceae</taxon>
        <taxon>Ramalina</taxon>
    </lineage>
</organism>